<dbReference type="Pfam" id="PF12937">
    <property type="entry name" value="F-box-like"/>
    <property type="match status" value="1"/>
</dbReference>
<dbReference type="OrthoDB" id="3270296at2759"/>
<dbReference type="CDD" id="cd09917">
    <property type="entry name" value="F-box_SF"/>
    <property type="match status" value="1"/>
</dbReference>
<name>A0A8H6HDA8_9AGAR</name>
<evidence type="ECO:0000313" key="3">
    <source>
        <dbReference type="EMBL" id="KAF6743671.1"/>
    </source>
</evidence>
<sequence length="667" mass="73371">MPSTSRAGPAPKSRVSRGPGVASRLLNTELSAHPRTNPIAALSTLLKLLSSLSSRIGRCQYKLTPAEHALSLHLVSIIDPYVYQGAKALSTVASAQVKPTFAGIVFQPTEILDSIMAYLDSKRDLLNVALCCKHLHDVVFPRHFEYRVIRCKVSSISVWNHLLVNHSLARNVRRLEIVDERSSVAVTPRAATTTIATKGLIVPRGIVRRDTDLESTDDELSMHKKQEKHLASALVRMSGLKEIKWSCTHSPISIEHVWPSLVMRASTLDSLEIADNLAFTPQSVGRESEEGTSGSDGETAKDNSRTVLPMSSLTSAIFRSTRHTYGASKTPELSRISGILEKCPKLKNLTISFNRQRSALPLVDDVLNDGRWLCLTSLTLIGVRCTSSTALSQFLSEHQLLESLHLELSGIRAESLDMRPDSLPRLREIRASKEFVTAILDCQSAVPRPVEVLKGPKLSGVHAVAHGKHADEAFFHTVRRCAGTMSRVELGGWHDMDDIRKLATALPGLTYLDVGRRLGSLGAREASQVVTNLEEWLDVLEKLGELRALHGVKMFYEISSINLPANAHSTSISTSTSTPSTMPSTTNSLGGVDLTVAAKIQSQMSLMDRSRIKKNDWTASMLVWRCPKLRRVDHWEDGASKVVMLTRVPAGNGDDGKVRWEVRRVKA</sequence>
<feature type="region of interest" description="Disordered" evidence="1">
    <location>
        <begin position="282"/>
        <end position="305"/>
    </location>
</feature>
<keyword evidence="4" id="KW-1185">Reference proteome</keyword>
<organism evidence="3 4">
    <name type="scientific">Ephemerocybe angulata</name>
    <dbReference type="NCBI Taxonomy" id="980116"/>
    <lineage>
        <taxon>Eukaryota</taxon>
        <taxon>Fungi</taxon>
        <taxon>Dikarya</taxon>
        <taxon>Basidiomycota</taxon>
        <taxon>Agaricomycotina</taxon>
        <taxon>Agaricomycetes</taxon>
        <taxon>Agaricomycetidae</taxon>
        <taxon>Agaricales</taxon>
        <taxon>Agaricineae</taxon>
        <taxon>Psathyrellaceae</taxon>
        <taxon>Ephemerocybe</taxon>
    </lineage>
</organism>
<dbReference type="EMBL" id="JACGCI010000138">
    <property type="protein sequence ID" value="KAF6743671.1"/>
    <property type="molecule type" value="Genomic_DNA"/>
</dbReference>
<gene>
    <name evidence="3" type="ORF">DFP72DRAFT_932140</name>
</gene>
<evidence type="ECO:0000313" key="4">
    <source>
        <dbReference type="Proteomes" id="UP000521943"/>
    </source>
</evidence>
<accession>A0A8H6HDA8</accession>
<evidence type="ECO:0000256" key="1">
    <source>
        <dbReference type="SAM" id="MobiDB-lite"/>
    </source>
</evidence>
<feature type="domain" description="F-box" evidence="2">
    <location>
        <begin position="108"/>
        <end position="140"/>
    </location>
</feature>
<comment type="caution">
    <text evidence="3">The sequence shown here is derived from an EMBL/GenBank/DDBJ whole genome shotgun (WGS) entry which is preliminary data.</text>
</comment>
<dbReference type="SUPFAM" id="SSF81383">
    <property type="entry name" value="F-box domain"/>
    <property type="match status" value="1"/>
</dbReference>
<proteinExistence type="predicted"/>
<dbReference type="Gene3D" id="3.80.10.10">
    <property type="entry name" value="Ribonuclease Inhibitor"/>
    <property type="match status" value="1"/>
</dbReference>
<reference evidence="3 4" key="1">
    <citation type="submission" date="2020-07" db="EMBL/GenBank/DDBJ databases">
        <title>Comparative genomics of pyrophilous fungi reveals a link between fire events and developmental genes.</title>
        <authorList>
            <consortium name="DOE Joint Genome Institute"/>
            <person name="Steindorff A.S."/>
            <person name="Carver A."/>
            <person name="Calhoun S."/>
            <person name="Stillman K."/>
            <person name="Liu H."/>
            <person name="Lipzen A."/>
            <person name="Pangilinan J."/>
            <person name="Labutti K."/>
            <person name="Bruns T.D."/>
            <person name="Grigoriev I.V."/>
        </authorList>
    </citation>
    <scope>NUCLEOTIDE SEQUENCE [LARGE SCALE GENOMIC DNA]</scope>
    <source>
        <strain evidence="3 4">CBS 144469</strain>
    </source>
</reference>
<dbReference type="InterPro" id="IPR001810">
    <property type="entry name" value="F-box_dom"/>
</dbReference>
<dbReference type="SUPFAM" id="SSF52047">
    <property type="entry name" value="RNI-like"/>
    <property type="match status" value="1"/>
</dbReference>
<dbReference type="AlphaFoldDB" id="A0A8H6HDA8"/>
<evidence type="ECO:0000259" key="2">
    <source>
        <dbReference type="Pfam" id="PF12937"/>
    </source>
</evidence>
<dbReference type="Proteomes" id="UP000521943">
    <property type="component" value="Unassembled WGS sequence"/>
</dbReference>
<dbReference type="InterPro" id="IPR032675">
    <property type="entry name" value="LRR_dom_sf"/>
</dbReference>
<dbReference type="InterPro" id="IPR036047">
    <property type="entry name" value="F-box-like_dom_sf"/>
</dbReference>
<protein>
    <recommendedName>
        <fullName evidence="2">F-box domain-containing protein</fullName>
    </recommendedName>
</protein>